<gene>
    <name evidence="1" type="ORF">BRADI_3g05685v3</name>
</gene>
<accession>A0A0Q3LMB8</accession>
<keyword evidence="3" id="KW-1185">Reference proteome</keyword>
<reference evidence="2" key="3">
    <citation type="submission" date="2018-08" db="UniProtKB">
        <authorList>
            <consortium name="EnsemblPlants"/>
        </authorList>
    </citation>
    <scope>IDENTIFICATION</scope>
    <source>
        <strain evidence="2">cv. Bd21</strain>
    </source>
</reference>
<sequence length="70" mass="8366">MDEPPFAQRAQRDAASRLDGRVMFLPHPNFKRPQFPLISESLSSYFFFVWMFGFDNLLRRSFFLAIFENN</sequence>
<dbReference type="Proteomes" id="UP000008810">
    <property type="component" value="Chromosome 3"/>
</dbReference>
<evidence type="ECO:0000313" key="1">
    <source>
        <dbReference type="EMBL" id="KQJ93605.1"/>
    </source>
</evidence>
<dbReference type="AlphaFoldDB" id="A0A0Q3LMB8"/>
<evidence type="ECO:0000313" key="3">
    <source>
        <dbReference type="Proteomes" id="UP000008810"/>
    </source>
</evidence>
<reference evidence="1" key="2">
    <citation type="submission" date="2017-06" db="EMBL/GenBank/DDBJ databases">
        <title>WGS assembly of Brachypodium distachyon.</title>
        <authorList>
            <consortium name="The International Brachypodium Initiative"/>
            <person name="Lucas S."/>
            <person name="Harmon-Smith M."/>
            <person name="Lail K."/>
            <person name="Tice H."/>
            <person name="Grimwood J."/>
            <person name="Bruce D."/>
            <person name="Barry K."/>
            <person name="Shu S."/>
            <person name="Lindquist E."/>
            <person name="Wang M."/>
            <person name="Pitluck S."/>
            <person name="Vogel J.P."/>
            <person name="Garvin D.F."/>
            <person name="Mockler T.C."/>
            <person name="Schmutz J."/>
            <person name="Rokhsar D."/>
            <person name="Bevan M.W."/>
        </authorList>
    </citation>
    <scope>NUCLEOTIDE SEQUENCE</scope>
    <source>
        <strain evidence="1">Bd21</strain>
    </source>
</reference>
<dbReference type="Gramene" id="KQJ93605">
    <property type="protein sequence ID" value="KQJ93605"/>
    <property type="gene ID" value="BRADI_3g05685v3"/>
</dbReference>
<proteinExistence type="predicted"/>
<reference evidence="1 2" key="1">
    <citation type="journal article" date="2010" name="Nature">
        <title>Genome sequencing and analysis of the model grass Brachypodium distachyon.</title>
        <authorList>
            <consortium name="International Brachypodium Initiative"/>
        </authorList>
    </citation>
    <scope>NUCLEOTIDE SEQUENCE [LARGE SCALE GENOMIC DNA]</scope>
    <source>
        <strain evidence="1 2">Bd21</strain>
    </source>
</reference>
<evidence type="ECO:0000313" key="2">
    <source>
        <dbReference type="EnsemblPlants" id="KQJ93605"/>
    </source>
</evidence>
<name>A0A0Q3LMB8_BRADI</name>
<dbReference type="EMBL" id="CM000882">
    <property type="protein sequence ID" value="KQJ93605.1"/>
    <property type="molecule type" value="Genomic_DNA"/>
</dbReference>
<dbReference type="EnsemblPlants" id="KQJ93605">
    <property type="protein sequence ID" value="KQJ93605"/>
    <property type="gene ID" value="BRADI_3g05685v3"/>
</dbReference>
<dbReference type="InParanoid" id="A0A0Q3LMB8"/>
<organism evidence="1">
    <name type="scientific">Brachypodium distachyon</name>
    <name type="common">Purple false brome</name>
    <name type="synonym">Trachynia distachya</name>
    <dbReference type="NCBI Taxonomy" id="15368"/>
    <lineage>
        <taxon>Eukaryota</taxon>
        <taxon>Viridiplantae</taxon>
        <taxon>Streptophyta</taxon>
        <taxon>Embryophyta</taxon>
        <taxon>Tracheophyta</taxon>
        <taxon>Spermatophyta</taxon>
        <taxon>Magnoliopsida</taxon>
        <taxon>Liliopsida</taxon>
        <taxon>Poales</taxon>
        <taxon>Poaceae</taxon>
        <taxon>BOP clade</taxon>
        <taxon>Pooideae</taxon>
        <taxon>Stipodae</taxon>
        <taxon>Brachypodieae</taxon>
        <taxon>Brachypodium</taxon>
    </lineage>
</organism>
<protein>
    <submittedName>
        <fullName evidence="1 2">Uncharacterized protein</fullName>
    </submittedName>
</protein>